<feature type="non-terminal residue" evidence="1">
    <location>
        <position position="1"/>
    </location>
</feature>
<comment type="caution">
    <text evidence="1">The sequence shown here is derived from an EMBL/GenBank/DDBJ whole genome shotgun (WGS) entry which is preliminary data.</text>
</comment>
<accession>X1F8E0</accession>
<reference evidence="1" key="1">
    <citation type="journal article" date="2014" name="Front. Microbiol.">
        <title>High frequency of phylogenetically diverse reductive dehalogenase-homologous genes in deep subseafloor sedimentary metagenomes.</title>
        <authorList>
            <person name="Kawai M."/>
            <person name="Futagami T."/>
            <person name="Toyoda A."/>
            <person name="Takaki Y."/>
            <person name="Nishi S."/>
            <person name="Hori S."/>
            <person name="Arai W."/>
            <person name="Tsubouchi T."/>
            <person name="Morono Y."/>
            <person name="Uchiyama I."/>
            <person name="Ito T."/>
            <person name="Fujiyama A."/>
            <person name="Inagaki F."/>
            <person name="Takami H."/>
        </authorList>
    </citation>
    <scope>NUCLEOTIDE SEQUENCE</scope>
    <source>
        <strain evidence="1">Expedition CK06-06</strain>
    </source>
</reference>
<sequence>YGRINIPAAIDALTSRMRVNTTINGTLTSSLYNPLGTHVFARQINFTKNKQYVFELSLTDNADFDM</sequence>
<organism evidence="1">
    <name type="scientific">marine sediment metagenome</name>
    <dbReference type="NCBI Taxonomy" id="412755"/>
    <lineage>
        <taxon>unclassified sequences</taxon>
        <taxon>metagenomes</taxon>
        <taxon>ecological metagenomes</taxon>
    </lineage>
</organism>
<gene>
    <name evidence="1" type="ORF">S01H4_66662</name>
</gene>
<evidence type="ECO:0000313" key="1">
    <source>
        <dbReference type="EMBL" id="GAH25659.1"/>
    </source>
</evidence>
<feature type="non-terminal residue" evidence="1">
    <location>
        <position position="66"/>
    </location>
</feature>
<dbReference type="EMBL" id="BART01041411">
    <property type="protein sequence ID" value="GAH25659.1"/>
    <property type="molecule type" value="Genomic_DNA"/>
</dbReference>
<dbReference type="AlphaFoldDB" id="X1F8E0"/>
<proteinExistence type="predicted"/>
<name>X1F8E0_9ZZZZ</name>
<protein>
    <submittedName>
        <fullName evidence="1">Uncharacterized protein</fullName>
    </submittedName>
</protein>